<name>A0AAN9GB89_9CAEN</name>
<dbReference type="PANTHER" id="PTHR11220">
    <property type="entry name" value="HEME-BINDING PROTEIN-RELATED"/>
    <property type="match status" value="1"/>
</dbReference>
<evidence type="ECO:0008006" key="5">
    <source>
        <dbReference type="Google" id="ProtNLM"/>
    </source>
</evidence>
<evidence type="ECO:0000256" key="1">
    <source>
        <dbReference type="ARBA" id="ARBA00009817"/>
    </source>
</evidence>
<gene>
    <name evidence="3" type="ORF">V1264_020182</name>
</gene>
<comment type="caution">
    <text evidence="3">The sequence shown here is derived from an EMBL/GenBank/DDBJ whole genome shotgun (WGS) entry which is preliminary data.</text>
</comment>
<accession>A0AAN9GB89</accession>
<evidence type="ECO:0000313" key="4">
    <source>
        <dbReference type="Proteomes" id="UP001374579"/>
    </source>
</evidence>
<reference evidence="3 4" key="1">
    <citation type="submission" date="2024-02" db="EMBL/GenBank/DDBJ databases">
        <title>Chromosome-scale genome assembly of the rough periwinkle Littorina saxatilis.</title>
        <authorList>
            <person name="De Jode A."/>
            <person name="Faria R."/>
            <person name="Formenti G."/>
            <person name="Sims Y."/>
            <person name="Smith T.P."/>
            <person name="Tracey A."/>
            <person name="Wood J.M.D."/>
            <person name="Zagrodzka Z.B."/>
            <person name="Johannesson K."/>
            <person name="Butlin R.K."/>
            <person name="Leder E.H."/>
        </authorList>
    </citation>
    <scope>NUCLEOTIDE SEQUENCE [LARGE SCALE GENOMIC DNA]</scope>
    <source>
        <strain evidence="3">Snail1</strain>
        <tissue evidence="3">Muscle</tissue>
    </source>
</reference>
<dbReference type="PANTHER" id="PTHR11220:SF1">
    <property type="entry name" value="HEME-BINDING PROTEIN 2"/>
    <property type="match status" value="1"/>
</dbReference>
<dbReference type="EMBL" id="JBAMIC010000010">
    <property type="protein sequence ID" value="KAK7101867.1"/>
    <property type="molecule type" value="Genomic_DNA"/>
</dbReference>
<proteinExistence type="inferred from homology"/>
<organism evidence="3 4">
    <name type="scientific">Littorina saxatilis</name>
    <dbReference type="NCBI Taxonomy" id="31220"/>
    <lineage>
        <taxon>Eukaryota</taxon>
        <taxon>Metazoa</taxon>
        <taxon>Spiralia</taxon>
        <taxon>Lophotrochozoa</taxon>
        <taxon>Mollusca</taxon>
        <taxon>Gastropoda</taxon>
        <taxon>Caenogastropoda</taxon>
        <taxon>Littorinimorpha</taxon>
        <taxon>Littorinoidea</taxon>
        <taxon>Littorinidae</taxon>
        <taxon>Littorina</taxon>
    </lineage>
</organism>
<feature type="chain" id="PRO_5042877648" description="Heme-binding protein 2" evidence="2">
    <location>
        <begin position="23"/>
        <end position="243"/>
    </location>
</feature>
<dbReference type="AlphaFoldDB" id="A0AAN9GB89"/>
<dbReference type="Gene3D" id="3.20.80.10">
    <property type="entry name" value="Regulatory factor, effector binding domain"/>
    <property type="match status" value="1"/>
</dbReference>
<dbReference type="Pfam" id="PF04832">
    <property type="entry name" value="SOUL"/>
    <property type="match status" value="1"/>
</dbReference>
<dbReference type="FunFam" id="3.20.80.10:FF:000002">
    <property type="entry name" value="Heme-binding protein 2"/>
    <property type="match status" value="1"/>
</dbReference>
<dbReference type="InterPro" id="IPR011256">
    <property type="entry name" value="Reg_factor_effector_dom_sf"/>
</dbReference>
<comment type="similarity">
    <text evidence="1">Belongs to the HEBP family.</text>
</comment>
<keyword evidence="4" id="KW-1185">Reference proteome</keyword>
<dbReference type="Proteomes" id="UP001374579">
    <property type="component" value="Unassembled WGS sequence"/>
</dbReference>
<dbReference type="SUPFAM" id="SSF55136">
    <property type="entry name" value="Probable bacterial effector-binding domain"/>
    <property type="match status" value="1"/>
</dbReference>
<sequence length="243" mass="27334">MKFDAGSGFLAVLLVLPCMTAAATFNLGDLSNQVDNVLRFEKGKERDDKSRPQTVVSEDHLGAPPAFCNKLDCPEFKVVGHGTGYDIREYKASRWVSTTSIGIDYETSQHDDFMRLFNYISGKNEKKQKIAMTAPVINRIVPGQGPACANNFTMSFFIAPKEGQPPSPSDDKVFLSRLPVFRAYVRSFTGFANKDKFLSEALELTDTLRNGSISYVEEYFYTAGYDSPFKLFNRHNEIWFIAK</sequence>
<dbReference type="InterPro" id="IPR006917">
    <property type="entry name" value="SOUL_heme-bd"/>
</dbReference>
<feature type="signal peptide" evidence="2">
    <location>
        <begin position="1"/>
        <end position="22"/>
    </location>
</feature>
<protein>
    <recommendedName>
        <fullName evidence="5">Heme-binding protein 2</fullName>
    </recommendedName>
</protein>
<evidence type="ECO:0000256" key="2">
    <source>
        <dbReference type="SAM" id="SignalP"/>
    </source>
</evidence>
<evidence type="ECO:0000313" key="3">
    <source>
        <dbReference type="EMBL" id="KAK7101867.1"/>
    </source>
</evidence>
<keyword evidence="2" id="KW-0732">Signal</keyword>